<keyword evidence="2" id="KW-1185">Reference proteome</keyword>
<sequence length="158" mass="17968">MDPFIAEKVEIDTFTIPINSDVCSFYQWKITRLTNPRLRRCVAAYTSDHITLNVSLNPHRRKGLKTSSASLNHSYLNYGLLAARAQILGVAKDVENPCILVGYNGVYSYGGIDYKVSAPSSGSSMNKCREHFIEIINLSFFRDLFDYCIFCLEIYEFV</sequence>
<reference evidence="2" key="1">
    <citation type="journal article" date="2022" name="Mol. Ecol. Resour.">
        <title>The genomes of chicory, endive, great burdock and yacon provide insights into Asteraceae palaeo-polyploidization history and plant inulin production.</title>
        <authorList>
            <person name="Fan W."/>
            <person name="Wang S."/>
            <person name="Wang H."/>
            <person name="Wang A."/>
            <person name="Jiang F."/>
            <person name="Liu H."/>
            <person name="Zhao H."/>
            <person name="Xu D."/>
            <person name="Zhang Y."/>
        </authorList>
    </citation>
    <scope>NUCLEOTIDE SEQUENCE [LARGE SCALE GENOMIC DNA]</scope>
    <source>
        <strain evidence="2">cv. Yunnan</strain>
    </source>
</reference>
<proteinExistence type="predicted"/>
<organism evidence="1 2">
    <name type="scientific">Smallanthus sonchifolius</name>
    <dbReference type="NCBI Taxonomy" id="185202"/>
    <lineage>
        <taxon>Eukaryota</taxon>
        <taxon>Viridiplantae</taxon>
        <taxon>Streptophyta</taxon>
        <taxon>Embryophyta</taxon>
        <taxon>Tracheophyta</taxon>
        <taxon>Spermatophyta</taxon>
        <taxon>Magnoliopsida</taxon>
        <taxon>eudicotyledons</taxon>
        <taxon>Gunneridae</taxon>
        <taxon>Pentapetalae</taxon>
        <taxon>asterids</taxon>
        <taxon>campanulids</taxon>
        <taxon>Asterales</taxon>
        <taxon>Asteraceae</taxon>
        <taxon>Asteroideae</taxon>
        <taxon>Heliantheae alliance</taxon>
        <taxon>Millerieae</taxon>
        <taxon>Smallanthus</taxon>
    </lineage>
</organism>
<dbReference type="Proteomes" id="UP001056120">
    <property type="component" value="Linkage Group LG08"/>
</dbReference>
<evidence type="ECO:0000313" key="1">
    <source>
        <dbReference type="EMBL" id="KAI3809276.1"/>
    </source>
</evidence>
<reference evidence="1 2" key="2">
    <citation type="journal article" date="2022" name="Mol. Ecol. Resour.">
        <title>The genomes of chicory, endive, great burdock and yacon provide insights into Asteraceae paleo-polyploidization history and plant inulin production.</title>
        <authorList>
            <person name="Fan W."/>
            <person name="Wang S."/>
            <person name="Wang H."/>
            <person name="Wang A."/>
            <person name="Jiang F."/>
            <person name="Liu H."/>
            <person name="Zhao H."/>
            <person name="Xu D."/>
            <person name="Zhang Y."/>
        </authorList>
    </citation>
    <scope>NUCLEOTIDE SEQUENCE [LARGE SCALE GENOMIC DNA]</scope>
    <source>
        <strain evidence="2">cv. Yunnan</strain>
        <tissue evidence="1">Leaves</tissue>
    </source>
</reference>
<evidence type="ECO:0000313" key="2">
    <source>
        <dbReference type="Proteomes" id="UP001056120"/>
    </source>
</evidence>
<protein>
    <submittedName>
        <fullName evidence="1">Uncharacterized protein</fullName>
    </submittedName>
</protein>
<gene>
    <name evidence="1" type="ORF">L1987_25247</name>
</gene>
<dbReference type="EMBL" id="CM042025">
    <property type="protein sequence ID" value="KAI3809276.1"/>
    <property type="molecule type" value="Genomic_DNA"/>
</dbReference>
<comment type="caution">
    <text evidence="1">The sequence shown here is derived from an EMBL/GenBank/DDBJ whole genome shotgun (WGS) entry which is preliminary data.</text>
</comment>
<name>A0ACB9IP46_9ASTR</name>
<accession>A0ACB9IP46</accession>